<feature type="compositionally biased region" description="Polar residues" evidence="1">
    <location>
        <begin position="113"/>
        <end position="122"/>
    </location>
</feature>
<gene>
    <name evidence="2" type="ORF">CPB83DRAFT_903181</name>
</gene>
<feature type="region of interest" description="Disordered" evidence="1">
    <location>
        <begin position="201"/>
        <end position="315"/>
    </location>
</feature>
<proteinExistence type="predicted"/>
<dbReference type="EMBL" id="MU157829">
    <property type="protein sequence ID" value="KAF9533205.1"/>
    <property type="molecule type" value="Genomic_DNA"/>
</dbReference>
<dbReference type="OrthoDB" id="3366546at2759"/>
<name>A0A9P6EPW0_9AGAR</name>
<feature type="compositionally biased region" description="Basic and acidic residues" evidence="1">
    <location>
        <begin position="256"/>
        <end position="266"/>
    </location>
</feature>
<dbReference type="AlphaFoldDB" id="A0A9P6EPW0"/>
<evidence type="ECO:0000313" key="3">
    <source>
        <dbReference type="Proteomes" id="UP000807306"/>
    </source>
</evidence>
<dbReference type="Proteomes" id="UP000807306">
    <property type="component" value="Unassembled WGS sequence"/>
</dbReference>
<feature type="compositionally biased region" description="Low complexity" evidence="1">
    <location>
        <begin position="101"/>
        <end position="112"/>
    </location>
</feature>
<accession>A0A9P6EPW0</accession>
<evidence type="ECO:0000256" key="1">
    <source>
        <dbReference type="SAM" id="MobiDB-lite"/>
    </source>
</evidence>
<sequence length="315" mass="35213">MPLDGHTYLVNQGWGGKGKALREGALSRPLAIPQKKTLAGLGKDRDEAFPFWDHLFLAAAKSIQVKCSSDDEDSADSNPERTLALKRTSTGILSTRRPVEGTPATSSGSSTPLPQTETSNPKLSLIATAKRDAAKRGLYSRFFRGPMLGPEPLVDEERRLLGLVSQALAPDSLPQDVTAEENLEVGMADRTAIVNSEVVQLTEKKRRKSEDESQLESEEARTARKRQRKEQKHAKRRAKEESKAVRKERKARKWKQVTEREQKRQVEPALPDVKPSKKSKNSSSDPQNCESQQAPTVEKKKKKRKRDDLVEIEDT</sequence>
<evidence type="ECO:0000313" key="2">
    <source>
        <dbReference type="EMBL" id="KAF9533205.1"/>
    </source>
</evidence>
<keyword evidence="3" id="KW-1185">Reference proteome</keyword>
<reference evidence="2" key="1">
    <citation type="submission" date="2020-11" db="EMBL/GenBank/DDBJ databases">
        <authorList>
            <consortium name="DOE Joint Genome Institute"/>
            <person name="Ahrendt S."/>
            <person name="Riley R."/>
            <person name="Andreopoulos W."/>
            <person name="Labutti K."/>
            <person name="Pangilinan J."/>
            <person name="Ruiz-Duenas F.J."/>
            <person name="Barrasa J.M."/>
            <person name="Sanchez-Garcia M."/>
            <person name="Camarero S."/>
            <person name="Miyauchi S."/>
            <person name="Serrano A."/>
            <person name="Linde D."/>
            <person name="Babiker R."/>
            <person name="Drula E."/>
            <person name="Ayuso-Fernandez I."/>
            <person name="Pacheco R."/>
            <person name="Padilla G."/>
            <person name="Ferreira P."/>
            <person name="Barriuso J."/>
            <person name="Kellner H."/>
            <person name="Castanera R."/>
            <person name="Alfaro M."/>
            <person name="Ramirez L."/>
            <person name="Pisabarro A.G."/>
            <person name="Kuo A."/>
            <person name="Tritt A."/>
            <person name="Lipzen A."/>
            <person name="He G."/>
            <person name="Yan M."/>
            <person name="Ng V."/>
            <person name="Cullen D."/>
            <person name="Martin F."/>
            <person name="Rosso M.-N."/>
            <person name="Henrissat B."/>
            <person name="Hibbett D."/>
            <person name="Martinez A.T."/>
            <person name="Grigoriev I.V."/>
        </authorList>
    </citation>
    <scope>NUCLEOTIDE SEQUENCE</scope>
    <source>
        <strain evidence="2">CBS 506.95</strain>
    </source>
</reference>
<feature type="region of interest" description="Disordered" evidence="1">
    <location>
        <begin position="69"/>
        <end position="123"/>
    </location>
</feature>
<comment type="caution">
    <text evidence="2">The sequence shown here is derived from an EMBL/GenBank/DDBJ whole genome shotgun (WGS) entry which is preliminary data.</text>
</comment>
<protein>
    <submittedName>
        <fullName evidence="2">Uncharacterized protein</fullName>
    </submittedName>
</protein>
<organism evidence="2 3">
    <name type="scientific">Crepidotus variabilis</name>
    <dbReference type="NCBI Taxonomy" id="179855"/>
    <lineage>
        <taxon>Eukaryota</taxon>
        <taxon>Fungi</taxon>
        <taxon>Dikarya</taxon>
        <taxon>Basidiomycota</taxon>
        <taxon>Agaricomycotina</taxon>
        <taxon>Agaricomycetes</taxon>
        <taxon>Agaricomycetidae</taxon>
        <taxon>Agaricales</taxon>
        <taxon>Agaricineae</taxon>
        <taxon>Crepidotaceae</taxon>
        <taxon>Crepidotus</taxon>
    </lineage>
</organism>
<feature type="compositionally biased region" description="Basic residues" evidence="1">
    <location>
        <begin position="246"/>
        <end position="255"/>
    </location>
</feature>
<feature type="compositionally biased region" description="Polar residues" evidence="1">
    <location>
        <begin position="285"/>
        <end position="295"/>
    </location>
</feature>
<feature type="compositionally biased region" description="Basic residues" evidence="1">
    <location>
        <begin position="223"/>
        <end position="237"/>
    </location>
</feature>